<dbReference type="InterPro" id="IPR021927">
    <property type="entry name" value="DUF3540"/>
</dbReference>
<dbReference type="STRING" id="52.CMC5_066780"/>
<dbReference type="EMBL" id="CP012159">
    <property type="protein sequence ID" value="AKT42452.1"/>
    <property type="molecule type" value="Genomic_DNA"/>
</dbReference>
<evidence type="ECO:0008006" key="3">
    <source>
        <dbReference type="Google" id="ProtNLM"/>
    </source>
</evidence>
<dbReference type="OrthoDB" id="5432037at2"/>
<dbReference type="Pfam" id="PF12059">
    <property type="entry name" value="DUF3540"/>
    <property type="match status" value="1"/>
</dbReference>
<dbReference type="Proteomes" id="UP000067626">
    <property type="component" value="Chromosome"/>
</dbReference>
<dbReference type="RefSeq" id="WP_050434082.1">
    <property type="nucleotide sequence ID" value="NZ_CP012159.1"/>
</dbReference>
<dbReference type="AlphaFoldDB" id="A0A0K1EP67"/>
<sequence length="217" mass="23744">MQNLAKKLEPAVEAMQRSGYVVRVEGPTCTIRWENIEYRARRAVSCLVDPELGDRVLFTVIEDGSAWVLAILEREEDTPAAVSLDRDLTIRVPNGRFDVVTSEGVGMTTTGDVSVVSRGVEVTAAVGRLGLDRLTMAARELLAEVSTAKVLAGSIDSVLDRVSQKVKRAYRVVEEMDHLRTKRADWSAEKSLHLHAENAIVSATGVVKVDGEHIHLG</sequence>
<dbReference type="KEGG" id="ccro:CMC5_066780"/>
<protein>
    <recommendedName>
        <fullName evidence="3">DUF3540 domain-containing protein</fullName>
    </recommendedName>
</protein>
<gene>
    <name evidence="1" type="ORF">CMC5_066780</name>
</gene>
<proteinExistence type="predicted"/>
<organism evidence="1 2">
    <name type="scientific">Chondromyces crocatus</name>
    <dbReference type="NCBI Taxonomy" id="52"/>
    <lineage>
        <taxon>Bacteria</taxon>
        <taxon>Pseudomonadati</taxon>
        <taxon>Myxococcota</taxon>
        <taxon>Polyangia</taxon>
        <taxon>Polyangiales</taxon>
        <taxon>Polyangiaceae</taxon>
        <taxon>Chondromyces</taxon>
    </lineage>
</organism>
<accession>A0A0K1EP67</accession>
<name>A0A0K1EP67_CHOCO</name>
<keyword evidence="2" id="KW-1185">Reference proteome</keyword>
<evidence type="ECO:0000313" key="2">
    <source>
        <dbReference type="Proteomes" id="UP000067626"/>
    </source>
</evidence>
<evidence type="ECO:0000313" key="1">
    <source>
        <dbReference type="EMBL" id="AKT42452.1"/>
    </source>
</evidence>
<reference evidence="1 2" key="1">
    <citation type="submission" date="2015-07" db="EMBL/GenBank/DDBJ databases">
        <title>Genome analysis of myxobacterium Chondromyces crocatus Cm c5 reveals a high potential for natural compound synthesis and the genetic basis for the loss of fruiting body formation.</title>
        <authorList>
            <person name="Zaburannyi N."/>
            <person name="Bunk B."/>
            <person name="Maier J."/>
            <person name="Overmann J."/>
            <person name="Mueller R."/>
        </authorList>
    </citation>
    <scope>NUCLEOTIDE SEQUENCE [LARGE SCALE GENOMIC DNA]</scope>
    <source>
        <strain evidence="1 2">Cm c5</strain>
    </source>
</reference>